<evidence type="ECO:0000313" key="8">
    <source>
        <dbReference type="Proteomes" id="UP000066284"/>
    </source>
</evidence>
<keyword evidence="8" id="KW-1185">Reference proteome</keyword>
<keyword evidence="6" id="KW-0694">RNA-binding</keyword>
<evidence type="ECO:0000256" key="2">
    <source>
        <dbReference type="ARBA" id="ARBA00022980"/>
    </source>
</evidence>
<dbReference type="STRING" id="1715989.NITINOP_1745"/>
<keyword evidence="3 6" id="KW-0687">Ribonucleoprotein</keyword>
<dbReference type="Pfam" id="PF00410">
    <property type="entry name" value="Ribosomal_S8"/>
    <property type="match status" value="1"/>
</dbReference>
<proteinExistence type="inferred from homology"/>
<dbReference type="SUPFAM" id="SSF56047">
    <property type="entry name" value="Ribosomal protein S8"/>
    <property type="match status" value="1"/>
</dbReference>
<comment type="function">
    <text evidence="6">One of the primary rRNA binding proteins, it binds directly to 16S rRNA central domain where it helps coordinate assembly of the platform of the 30S subunit.</text>
</comment>
<dbReference type="GO" id="GO:0005840">
    <property type="term" value="C:ribosome"/>
    <property type="evidence" value="ECO:0007669"/>
    <property type="project" value="UniProtKB-KW"/>
</dbReference>
<dbReference type="KEGG" id="nio:NITINOP_1745"/>
<keyword evidence="6" id="KW-0699">rRNA-binding</keyword>
<dbReference type="NCBIfam" id="NF001109">
    <property type="entry name" value="PRK00136.1"/>
    <property type="match status" value="1"/>
</dbReference>
<dbReference type="Gene3D" id="3.30.1490.10">
    <property type="match status" value="1"/>
</dbReference>
<keyword evidence="2 6" id="KW-0689">Ribosomal protein</keyword>
<dbReference type="FunFam" id="3.30.1490.10:FF:000001">
    <property type="entry name" value="30S ribosomal protein S8"/>
    <property type="match status" value="1"/>
</dbReference>
<evidence type="ECO:0000256" key="6">
    <source>
        <dbReference type="HAMAP-Rule" id="MF_01302"/>
    </source>
</evidence>
<dbReference type="Gene3D" id="3.30.1370.30">
    <property type="match status" value="1"/>
</dbReference>
<dbReference type="GO" id="GO:1990904">
    <property type="term" value="C:ribonucleoprotein complex"/>
    <property type="evidence" value="ECO:0007669"/>
    <property type="project" value="UniProtKB-KW"/>
</dbReference>
<comment type="similarity">
    <text evidence="1 6">Belongs to the universal ribosomal protein uS8 family.</text>
</comment>
<dbReference type="HAMAP" id="MF_01302_B">
    <property type="entry name" value="Ribosomal_uS8_B"/>
    <property type="match status" value="1"/>
</dbReference>
<dbReference type="PANTHER" id="PTHR11758">
    <property type="entry name" value="40S RIBOSOMAL PROTEIN S15A"/>
    <property type="match status" value="1"/>
</dbReference>
<dbReference type="AlphaFoldDB" id="A0A0S4KTV3"/>
<accession>A0A0S4KTV3</accession>
<evidence type="ECO:0000256" key="1">
    <source>
        <dbReference type="ARBA" id="ARBA00006471"/>
    </source>
</evidence>
<dbReference type="GO" id="GO:0003735">
    <property type="term" value="F:structural constituent of ribosome"/>
    <property type="evidence" value="ECO:0007669"/>
    <property type="project" value="InterPro"/>
</dbReference>
<gene>
    <name evidence="6 7" type="primary">rpsH</name>
    <name evidence="7" type="ORF">NITINOP_1745</name>
</gene>
<dbReference type="Proteomes" id="UP000066284">
    <property type="component" value="Chromosome 1"/>
</dbReference>
<dbReference type="OrthoDB" id="9802617at2"/>
<evidence type="ECO:0000256" key="4">
    <source>
        <dbReference type="ARBA" id="ARBA00035258"/>
    </source>
</evidence>
<evidence type="ECO:0000256" key="5">
    <source>
        <dbReference type="ARBA" id="ARBA00046740"/>
    </source>
</evidence>
<dbReference type="InterPro" id="IPR035987">
    <property type="entry name" value="Ribosomal_uS8_sf"/>
</dbReference>
<dbReference type="GO" id="GO:0006412">
    <property type="term" value="P:translation"/>
    <property type="evidence" value="ECO:0007669"/>
    <property type="project" value="UniProtKB-UniRule"/>
</dbReference>
<evidence type="ECO:0000313" key="7">
    <source>
        <dbReference type="EMBL" id="CUQ66720.1"/>
    </source>
</evidence>
<dbReference type="RefSeq" id="WP_062484689.1">
    <property type="nucleotide sequence ID" value="NZ_LN885086.1"/>
</dbReference>
<sequence length="131" mass="14342">MLTDPISDLLVRLRNGAQRGHETVVIPASKLKRAILEILKREGYIDAVEVSAKDGHPVFHVKLRYIGEGRPMITGLERISKPGRRVYVGGKDIPRVKNGLGLSILSTSKGVMTDQESRKNGVGGEVLCAVW</sequence>
<dbReference type="EMBL" id="LN885086">
    <property type="protein sequence ID" value="CUQ66720.1"/>
    <property type="molecule type" value="Genomic_DNA"/>
</dbReference>
<name>A0A0S4KTV3_9BACT</name>
<dbReference type="GO" id="GO:0005737">
    <property type="term" value="C:cytoplasm"/>
    <property type="evidence" value="ECO:0007669"/>
    <property type="project" value="UniProtKB-ARBA"/>
</dbReference>
<evidence type="ECO:0000256" key="3">
    <source>
        <dbReference type="ARBA" id="ARBA00023274"/>
    </source>
</evidence>
<dbReference type="InterPro" id="IPR000630">
    <property type="entry name" value="Ribosomal_uS8"/>
</dbReference>
<reference evidence="8" key="1">
    <citation type="submission" date="2015-09" db="EMBL/GenBank/DDBJ databases">
        <authorList>
            <person name="Daims H."/>
        </authorList>
    </citation>
    <scope>NUCLEOTIDE SEQUENCE [LARGE SCALE GENOMIC DNA]</scope>
</reference>
<dbReference type="GO" id="GO:0019843">
    <property type="term" value="F:rRNA binding"/>
    <property type="evidence" value="ECO:0007669"/>
    <property type="project" value="UniProtKB-UniRule"/>
</dbReference>
<protein>
    <recommendedName>
        <fullName evidence="4 6">Small ribosomal subunit protein uS8</fullName>
    </recommendedName>
</protein>
<organism evidence="7 8">
    <name type="scientific">Candidatus Nitrospira inopinata</name>
    <dbReference type="NCBI Taxonomy" id="1715989"/>
    <lineage>
        <taxon>Bacteria</taxon>
        <taxon>Pseudomonadati</taxon>
        <taxon>Nitrospirota</taxon>
        <taxon>Nitrospiria</taxon>
        <taxon>Nitrospirales</taxon>
        <taxon>Nitrospiraceae</taxon>
        <taxon>Nitrospira</taxon>
    </lineage>
</organism>
<comment type="subunit">
    <text evidence="5 6">Part of the 30S ribosomal subunit. Contacts proteins S5 and S12.</text>
</comment>